<comment type="similarity">
    <text evidence="1">Belongs to the short-chain dehydrogenases/reductases (SDR) family.</text>
</comment>
<dbReference type="CDD" id="cd05233">
    <property type="entry name" value="SDR_c"/>
    <property type="match status" value="1"/>
</dbReference>
<evidence type="ECO:0000313" key="3">
    <source>
        <dbReference type="EMBL" id="CAB4593991.1"/>
    </source>
</evidence>
<dbReference type="PANTHER" id="PTHR24321:SF8">
    <property type="entry name" value="ESTRADIOL 17-BETA-DEHYDROGENASE 8-RELATED"/>
    <property type="match status" value="1"/>
</dbReference>
<reference evidence="3" key="1">
    <citation type="submission" date="2020-05" db="EMBL/GenBank/DDBJ databases">
        <authorList>
            <person name="Chiriac C."/>
            <person name="Salcher M."/>
            <person name="Ghai R."/>
            <person name="Kavagutti S V."/>
        </authorList>
    </citation>
    <scope>NUCLEOTIDE SEQUENCE</scope>
</reference>
<dbReference type="AlphaFoldDB" id="A0A6J6FYU7"/>
<dbReference type="PRINTS" id="PR00080">
    <property type="entry name" value="SDRFAMILY"/>
</dbReference>
<evidence type="ECO:0000256" key="2">
    <source>
        <dbReference type="ARBA" id="ARBA00023002"/>
    </source>
</evidence>
<dbReference type="FunFam" id="3.40.50.720:FF:000084">
    <property type="entry name" value="Short-chain dehydrogenase reductase"/>
    <property type="match status" value="1"/>
</dbReference>
<dbReference type="InterPro" id="IPR020904">
    <property type="entry name" value="Sc_DH/Rdtase_CS"/>
</dbReference>
<gene>
    <name evidence="3" type="ORF">UFOPK1827_00120</name>
</gene>
<proteinExistence type="inferred from homology"/>
<dbReference type="InterPro" id="IPR036291">
    <property type="entry name" value="NAD(P)-bd_dom_sf"/>
</dbReference>
<dbReference type="SUPFAM" id="SSF51735">
    <property type="entry name" value="NAD(P)-binding Rossmann-fold domains"/>
    <property type="match status" value="1"/>
</dbReference>
<dbReference type="PANTHER" id="PTHR24321">
    <property type="entry name" value="DEHYDROGENASES, SHORT CHAIN"/>
    <property type="match status" value="1"/>
</dbReference>
<keyword evidence="2" id="KW-0560">Oxidoreductase</keyword>
<dbReference type="Gene3D" id="3.40.50.720">
    <property type="entry name" value="NAD(P)-binding Rossmann-like Domain"/>
    <property type="match status" value="1"/>
</dbReference>
<sequence length="257" mass="26520">MSGMLEGKVALISGCGAGIGEASARLFGEQGATLWLNDVRAPELNRVVDELAATGAVVAGVAGDMSDPTFVNAWVQSAADAYGRIDVLYNNVGVSRSGLIGDLSDEDWRFQQSLTLDSVFYATRAVIPHMISNGGGSIVSMSSGAGIGGNYNLGGYAAAKAGVINLMETVATEYGGDGIRANAVTPGPTATAPLLDYLSTQPGGVDAHVADLDLKRLSQPEEVAQTVLWLASDFSSNITGICVRSNIRAASRRPHGS</sequence>
<accession>A0A6J6FYU7</accession>
<protein>
    <submittedName>
        <fullName evidence="3">Unannotated protein</fullName>
    </submittedName>
</protein>
<name>A0A6J6FYU7_9ZZZZ</name>
<organism evidence="3">
    <name type="scientific">freshwater metagenome</name>
    <dbReference type="NCBI Taxonomy" id="449393"/>
    <lineage>
        <taxon>unclassified sequences</taxon>
        <taxon>metagenomes</taxon>
        <taxon>ecological metagenomes</taxon>
    </lineage>
</organism>
<dbReference type="GO" id="GO:0016491">
    <property type="term" value="F:oxidoreductase activity"/>
    <property type="evidence" value="ECO:0007669"/>
    <property type="project" value="UniProtKB-KW"/>
</dbReference>
<dbReference type="Pfam" id="PF13561">
    <property type="entry name" value="adh_short_C2"/>
    <property type="match status" value="1"/>
</dbReference>
<dbReference type="InterPro" id="IPR002347">
    <property type="entry name" value="SDR_fam"/>
</dbReference>
<evidence type="ECO:0000256" key="1">
    <source>
        <dbReference type="ARBA" id="ARBA00006484"/>
    </source>
</evidence>
<dbReference type="EMBL" id="CAEZUO010000003">
    <property type="protein sequence ID" value="CAB4593991.1"/>
    <property type="molecule type" value="Genomic_DNA"/>
</dbReference>
<dbReference type="PROSITE" id="PS00061">
    <property type="entry name" value="ADH_SHORT"/>
    <property type="match status" value="1"/>
</dbReference>
<dbReference type="PRINTS" id="PR00081">
    <property type="entry name" value="GDHRDH"/>
</dbReference>